<dbReference type="EMBL" id="JAIWYP010000005">
    <property type="protein sequence ID" value="KAH3827874.1"/>
    <property type="molecule type" value="Genomic_DNA"/>
</dbReference>
<evidence type="ECO:0000313" key="2">
    <source>
        <dbReference type="Proteomes" id="UP000828390"/>
    </source>
</evidence>
<dbReference type="Proteomes" id="UP000828390">
    <property type="component" value="Unassembled WGS sequence"/>
</dbReference>
<accession>A0A9D4H1V5</accession>
<gene>
    <name evidence="1" type="ORF">DPMN_129817</name>
</gene>
<reference evidence="1" key="2">
    <citation type="submission" date="2020-11" db="EMBL/GenBank/DDBJ databases">
        <authorList>
            <person name="McCartney M.A."/>
            <person name="Auch B."/>
            <person name="Kono T."/>
            <person name="Mallez S."/>
            <person name="Becker A."/>
            <person name="Gohl D.M."/>
            <person name="Silverstein K.A.T."/>
            <person name="Koren S."/>
            <person name="Bechman K.B."/>
            <person name="Herman A."/>
            <person name="Abrahante J.E."/>
            <person name="Garbe J."/>
        </authorList>
    </citation>
    <scope>NUCLEOTIDE SEQUENCE</scope>
    <source>
        <strain evidence="1">Duluth1</strain>
        <tissue evidence="1">Whole animal</tissue>
    </source>
</reference>
<proteinExistence type="predicted"/>
<evidence type="ECO:0000313" key="1">
    <source>
        <dbReference type="EMBL" id="KAH3827874.1"/>
    </source>
</evidence>
<reference evidence="1" key="1">
    <citation type="journal article" date="2019" name="bioRxiv">
        <title>The Genome of the Zebra Mussel, Dreissena polymorpha: A Resource for Invasive Species Research.</title>
        <authorList>
            <person name="McCartney M.A."/>
            <person name="Auch B."/>
            <person name="Kono T."/>
            <person name="Mallez S."/>
            <person name="Zhang Y."/>
            <person name="Obille A."/>
            <person name="Becker A."/>
            <person name="Abrahante J.E."/>
            <person name="Garbe J."/>
            <person name="Badalamenti J.P."/>
            <person name="Herman A."/>
            <person name="Mangelson H."/>
            <person name="Liachko I."/>
            <person name="Sullivan S."/>
            <person name="Sone E.D."/>
            <person name="Koren S."/>
            <person name="Silverstein K.A.T."/>
            <person name="Beckman K.B."/>
            <person name="Gohl D.M."/>
        </authorList>
    </citation>
    <scope>NUCLEOTIDE SEQUENCE</scope>
    <source>
        <strain evidence="1">Duluth1</strain>
        <tissue evidence="1">Whole animal</tissue>
    </source>
</reference>
<dbReference type="AlphaFoldDB" id="A0A9D4H1V5"/>
<comment type="caution">
    <text evidence="1">The sequence shown here is derived from an EMBL/GenBank/DDBJ whole genome shotgun (WGS) entry which is preliminary data.</text>
</comment>
<sequence>MKATTNPKVTLETLLCKNVRQTPAMAFGIAKEEEAAQHYTSATEIQLTKRGLVVDSKY</sequence>
<name>A0A9D4H1V5_DREPO</name>
<keyword evidence="2" id="KW-1185">Reference proteome</keyword>
<organism evidence="1 2">
    <name type="scientific">Dreissena polymorpha</name>
    <name type="common">Zebra mussel</name>
    <name type="synonym">Mytilus polymorpha</name>
    <dbReference type="NCBI Taxonomy" id="45954"/>
    <lineage>
        <taxon>Eukaryota</taxon>
        <taxon>Metazoa</taxon>
        <taxon>Spiralia</taxon>
        <taxon>Lophotrochozoa</taxon>
        <taxon>Mollusca</taxon>
        <taxon>Bivalvia</taxon>
        <taxon>Autobranchia</taxon>
        <taxon>Heteroconchia</taxon>
        <taxon>Euheterodonta</taxon>
        <taxon>Imparidentia</taxon>
        <taxon>Neoheterodontei</taxon>
        <taxon>Myida</taxon>
        <taxon>Dreissenoidea</taxon>
        <taxon>Dreissenidae</taxon>
        <taxon>Dreissena</taxon>
    </lineage>
</organism>
<dbReference type="InterPro" id="IPR011604">
    <property type="entry name" value="PDDEXK-like_dom_sf"/>
</dbReference>
<dbReference type="Gene3D" id="3.90.320.10">
    <property type="match status" value="1"/>
</dbReference>
<protein>
    <submittedName>
        <fullName evidence="1">Uncharacterized protein</fullName>
    </submittedName>
</protein>